<name>A0A9P9KFF2_FUSRE</name>
<dbReference type="GeneID" id="70219836"/>
<accession>A0A9P9KFF2</accession>
<comment type="caution">
    <text evidence="1">The sequence shown here is derived from an EMBL/GenBank/DDBJ whole genome shotgun (WGS) entry which is preliminary data.</text>
</comment>
<dbReference type="Gene3D" id="2.130.10.10">
    <property type="entry name" value="YVTN repeat-like/Quinoprotein amine dehydrogenase"/>
    <property type="match status" value="1"/>
</dbReference>
<proteinExistence type="predicted"/>
<dbReference type="EMBL" id="JAGMUX010000005">
    <property type="protein sequence ID" value="KAH7259453.1"/>
    <property type="molecule type" value="Genomic_DNA"/>
</dbReference>
<dbReference type="InterPro" id="IPR015943">
    <property type="entry name" value="WD40/YVTN_repeat-like_dom_sf"/>
</dbReference>
<sequence>MEFTTDSKSLAISDRRSISLWNVVTGERQWFHEDSSLYATKLKLFPNGKVLVALSHKGAFLVDTSTGDSRTRVDWWSYVLETLDRWSAEIVHISFSETGRSVLFSVSDTNGGVEVLTWDLASRNIDLLNSANQNISGSVYFGWTPDGADTINWRGQAICIMSDIRRYDEEKRTAVGNRVVIAQDDGQLRF</sequence>
<organism evidence="1 2">
    <name type="scientific">Fusarium redolens</name>
    <dbReference type="NCBI Taxonomy" id="48865"/>
    <lineage>
        <taxon>Eukaryota</taxon>
        <taxon>Fungi</taxon>
        <taxon>Dikarya</taxon>
        <taxon>Ascomycota</taxon>
        <taxon>Pezizomycotina</taxon>
        <taxon>Sordariomycetes</taxon>
        <taxon>Hypocreomycetidae</taxon>
        <taxon>Hypocreales</taxon>
        <taxon>Nectriaceae</taxon>
        <taxon>Fusarium</taxon>
        <taxon>Fusarium redolens species complex</taxon>
    </lineage>
</organism>
<dbReference type="RefSeq" id="XP_046052161.1">
    <property type="nucleotide sequence ID" value="XM_046189882.1"/>
</dbReference>
<reference evidence="1" key="1">
    <citation type="journal article" date="2021" name="Nat. Commun.">
        <title>Genetic determinants of endophytism in the Arabidopsis root mycobiome.</title>
        <authorList>
            <person name="Mesny F."/>
            <person name="Miyauchi S."/>
            <person name="Thiergart T."/>
            <person name="Pickel B."/>
            <person name="Atanasova L."/>
            <person name="Karlsson M."/>
            <person name="Huettel B."/>
            <person name="Barry K.W."/>
            <person name="Haridas S."/>
            <person name="Chen C."/>
            <person name="Bauer D."/>
            <person name="Andreopoulos W."/>
            <person name="Pangilinan J."/>
            <person name="LaButti K."/>
            <person name="Riley R."/>
            <person name="Lipzen A."/>
            <person name="Clum A."/>
            <person name="Drula E."/>
            <person name="Henrissat B."/>
            <person name="Kohler A."/>
            <person name="Grigoriev I.V."/>
            <person name="Martin F.M."/>
            <person name="Hacquard S."/>
        </authorList>
    </citation>
    <scope>NUCLEOTIDE SEQUENCE</scope>
    <source>
        <strain evidence="1">MPI-CAGE-AT-0023</strain>
    </source>
</reference>
<keyword evidence="2" id="KW-1185">Reference proteome</keyword>
<gene>
    <name evidence="1" type="ORF">BKA55DRAFT_537150</name>
</gene>
<dbReference type="AlphaFoldDB" id="A0A9P9KFF2"/>
<protein>
    <submittedName>
        <fullName evidence="1">Uncharacterized protein</fullName>
    </submittedName>
</protein>
<evidence type="ECO:0000313" key="1">
    <source>
        <dbReference type="EMBL" id="KAH7259453.1"/>
    </source>
</evidence>
<dbReference type="Proteomes" id="UP000720189">
    <property type="component" value="Unassembled WGS sequence"/>
</dbReference>
<evidence type="ECO:0000313" key="2">
    <source>
        <dbReference type="Proteomes" id="UP000720189"/>
    </source>
</evidence>
<dbReference type="SUPFAM" id="SSF82171">
    <property type="entry name" value="DPP6 N-terminal domain-like"/>
    <property type="match status" value="1"/>
</dbReference>